<sequence length="220" mass="23831">MTDARGVYSILDRKLPHHAGSATAGLVPVPVSQVGDETWLTAQITAAARMYRCDDRKTLGVLWWYSASSVLLAPTVESLVVTSHALSPSRVTLYLHPDGRLLAARSDTTTPTPGDDLRETLDTAITAIAKRTGAAPRALWAIATDSLANRALWAGGTPERAKSIAAEVKELPVPRFVQVNGRDYVRRGSCCLIYEAATSPKCVSCPRQLPEERIARLRTL</sequence>
<accession>A0A2S6GGN6</accession>
<feature type="domain" description="Ferric siderophore reductase C-terminal" evidence="1">
    <location>
        <begin position="187"/>
        <end position="207"/>
    </location>
</feature>
<organism evidence="2 3">
    <name type="scientific">Actinokineospora auranticolor</name>
    <dbReference type="NCBI Taxonomy" id="155976"/>
    <lineage>
        <taxon>Bacteria</taxon>
        <taxon>Bacillati</taxon>
        <taxon>Actinomycetota</taxon>
        <taxon>Actinomycetes</taxon>
        <taxon>Pseudonocardiales</taxon>
        <taxon>Pseudonocardiaceae</taxon>
        <taxon>Actinokineospora</taxon>
    </lineage>
</organism>
<evidence type="ECO:0000259" key="1">
    <source>
        <dbReference type="Pfam" id="PF11575"/>
    </source>
</evidence>
<keyword evidence="3" id="KW-1185">Reference proteome</keyword>
<dbReference type="AlphaFoldDB" id="A0A2S6GGN6"/>
<evidence type="ECO:0000313" key="3">
    <source>
        <dbReference type="Proteomes" id="UP000239203"/>
    </source>
</evidence>
<reference evidence="2 3" key="1">
    <citation type="submission" date="2018-02" db="EMBL/GenBank/DDBJ databases">
        <title>Genomic Encyclopedia of Archaeal and Bacterial Type Strains, Phase II (KMG-II): from individual species to whole genera.</title>
        <authorList>
            <person name="Goeker M."/>
        </authorList>
    </citation>
    <scope>NUCLEOTIDE SEQUENCE [LARGE SCALE GENOMIC DNA]</scope>
    <source>
        <strain evidence="2 3">YU 961-1</strain>
    </source>
</reference>
<dbReference type="Proteomes" id="UP000239203">
    <property type="component" value="Unassembled WGS sequence"/>
</dbReference>
<dbReference type="Pfam" id="PF11575">
    <property type="entry name" value="FhuF_C"/>
    <property type="match status" value="1"/>
</dbReference>
<dbReference type="GO" id="GO:0051537">
    <property type="term" value="F:2 iron, 2 sulfur cluster binding"/>
    <property type="evidence" value="ECO:0007669"/>
    <property type="project" value="InterPro"/>
</dbReference>
<dbReference type="RefSeq" id="WP_181043780.1">
    <property type="nucleotide sequence ID" value="NZ_CP154825.1"/>
</dbReference>
<gene>
    <name evidence="2" type="ORF">CLV40_120110</name>
</gene>
<protein>
    <submittedName>
        <fullName evidence="2">FhuF-like iron-sulfur protein</fullName>
    </submittedName>
</protein>
<evidence type="ECO:0000313" key="2">
    <source>
        <dbReference type="EMBL" id="PPK64387.1"/>
    </source>
</evidence>
<comment type="caution">
    <text evidence="2">The sequence shown here is derived from an EMBL/GenBank/DDBJ whole genome shotgun (WGS) entry which is preliminary data.</text>
</comment>
<proteinExistence type="predicted"/>
<name>A0A2S6GGN6_9PSEU</name>
<dbReference type="InterPro" id="IPR024726">
    <property type="entry name" value="FhuF_C"/>
</dbReference>
<dbReference type="EMBL" id="PTIX01000020">
    <property type="protein sequence ID" value="PPK64387.1"/>
    <property type="molecule type" value="Genomic_DNA"/>
</dbReference>